<dbReference type="Pfam" id="PF00098">
    <property type="entry name" value="zf-CCHC"/>
    <property type="match status" value="1"/>
</dbReference>
<sequence>MEFDEQELATILVSLDSQDLDEEHIIEVFAEVTLPQRRRTWAESRQLKTNRKVDRDFFDRSKGKGTKKVTRDDFKKRSRCSNCGEKGHWREDCRRPYRSKADRLKSESSRPAAVNKGPDKKPAQSSFYFNLDYDATHSGTSWAAILDESGQVGSLSAAAATAGQVDQQEHDRGQVDLEMLAAATLQDMGEYALVDTAAGQALIGTPDIDKLRAAFKKKGFEIHFVDTDRVPTANGVGGKVKPVGVAAVPVSLQHCGVVEFLVLPHPCPPLLPAKFLDFLRAVIDLRRDVMTLGEDGSRRDLDLLKLPSGHRAVSLIGCKPSEFAISEDLASKFPPFVEKAGRGDVWAAIPMALQDCWVQVPGAVRRVHVGPRRGAFSFPEAEPPPVPVSQSGPGRVTYQMLDSEFSACSVVESTWVDGIPSETLSFAGRWIGYTEFPIERSNQDLGEGLQRGTHQAMKAQRDDFQPDEDLEVIPENTEEDPDSELEMNWDQTPDPWIDGMLSTINYEEESMTAVEKELFFEGAFLLSPAARAWRRWSIKMMLYLRVCAISRLSAIVAPRMSKVKSEEEEAKASCSHPMEARWSGGNGYGYYTKCRICDTRLSFVRKTKRKVLAKRESKTKVEKEESPAEIKVEPPPRYKAPSRYVEFCDGVPVKPPPPTAKKSLPVTKPRAISSAGATSSSSGNLSNIEKGFETMQWMMVEDRKERQQQMDLLISVMKGLGALRPVAAPQEDEES</sequence>
<evidence type="ECO:0000256" key="2">
    <source>
        <dbReference type="SAM" id="MobiDB-lite"/>
    </source>
</evidence>
<keyword evidence="1" id="KW-0863">Zinc-finger</keyword>
<feature type="compositionally biased region" description="Low complexity" evidence="2">
    <location>
        <begin position="673"/>
        <end position="687"/>
    </location>
</feature>
<dbReference type="SUPFAM" id="SSF57756">
    <property type="entry name" value="Retrovirus zinc finger-like domains"/>
    <property type="match status" value="1"/>
</dbReference>
<dbReference type="Proteomes" id="UP001189429">
    <property type="component" value="Unassembled WGS sequence"/>
</dbReference>
<gene>
    <name evidence="4" type="ORF">PCOR1329_LOCUS35880</name>
</gene>
<proteinExistence type="predicted"/>
<accession>A0ABN9T5U4</accession>
<dbReference type="InterPro" id="IPR036875">
    <property type="entry name" value="Znf_CCHC_sf"/>
</dbReference>
<keyword evidence="1" id="KW-0862">Zinc</keyword>
<evidence type="ECO:0000259" key="3">
    <source>
        <dbReference type="PROSITE" id="PS50158"/>
    </source>
</evidence>
<dbReference type="InterPro" id="IPR001878">
    <property type="entry name" value="Znf_CCHC"/>
</dbReference>
<evidence type="ECO:0000313" key="4">
    <source>
        <dbReference type="EMBL" id="CAK0840425.1"/>
    </source>
</evidence>
<feature type="domain" description="CCHC-type" evidence="3">
    <location>
        <begin position="79"/>
        <end position="95"/>
    </location>
</feature>
<protein>
    <recommendedName>
        <fullName evidence="3">CCHC-type domain-containing protein</fullName>
    </recommendedName>
</protein>
<feature type="region of interest" description="Disordered" evidence="2">
    <location>
        <begin position="99"/>
        <end position="122"/>
    </location>
</feature>
<reference evidence="4" key="1">
    <citation type="submission" date="2023-10" db="EMBL/GenBank/DDBJ databases">
        <authorList>
            <person name="Chen Y."/>
            <person name="Shah S."/>
            <person name="Dougan E. K."/>
            <person name="Thang M."/>
            <person name="Chan C."/>
        </authorList>
    </citation>
    <scope>NUCLEOTIDE SEQUENCE [LARGE SCALE GENOMIC DNA]</scope>
</reference>
<dbReference type="EMBL" id="CAUYUJ010014380">
    <property type="protein sequence ID" value="CAK0840425.1"/>
    <property type="molecule type" value="Genomic_DNA"/>
</dbReference>
<feature type="compositionally biased region" description="Basic and acidic residues" evidence="2">
    <location>
        <begin position="99"/>
        <end position="108"/>
    </location>
</feature>
<comment type="caution">
    <text evidence="4">The sequence shown here is derived from an EMBL/GenBank/DDBJ whole genome shotgun (WGS) entry which is preliminary data.</text>
</comment>
<organism evidence="4 5">
    <name type="scientific">Prorocentrum cordatum</name>
    <dbReference type="NCBI Taxonomy" id="2364126"/>
    <lineage>
        <taxon>Eukaryota</taxon>
        <taxon>Sar</taxon>
        <taxon>Alveolata</taxon>
        <taxon>Dinophyceae</taxon>
        <taxon>Prorocentrales</taxon>
        <taxon>Prorocentraceae</taxon>
        <taxon>Prorocentrum</taxon>
    </lineage>
</organism>
<keyword evidence="1" id="KW-0479">Metal-binding</keyword>
<feature type="region of interest" description="Disordered" evidence="2">
    <location>
        <begin position="58"/>
        <end position="77"/>
    </location>
</feature>
<dbReference type="PROSITE" id="PS50158">
    <property type="entry name" value="ZF_CCHC"/>
    <property type="match status" value="1"/>
</dbReference>
<dbReference type="SMART" id="SM00343">
    <property type="entry name" value="ZnF_C2HC"/>
    <property type="match status" value="1"/>
</dbReference>
<feature type="region of interest" description="Disordered" evidence="2">
    <location>
        <begin position="656"/>
        <end position="687"/>
    </location>
</feature>
<keyword evidence="5" id="KW-1185">Reference proteome</keyword>
<dbReference type="Gene3D" id="4.10.60.10">
    <property type="entry name" value="Zinc finger, CCHC-type"/>
    <property type="match status" value="1"/>
</dbReference>
<name>A0ABN9T5U4_9DINO</name>
<evidence type="ECO:0000313" key="5">
    <source>
        <dbReference type="Proteomes" id="UP001189429"/>
    </source>
</evidence>
<evidence type="ECO:0000256" key="1">
    <source>
        <dbReference type="PROSITE-ProRule" id="PRU00047"/>
    </source>
</evidence>